<dbReference type="NCBIfam" id="TIGR03826">
    <property type="entry name" value="YvyF"/>
    <property type="match status" value="1"/>
</dbReference>
<sequence length="137" mass="16080">MEELANCSRCKGLFVKGSSAVCTACLKQEEQDFQTVYTFLRKKQNRTATVEQIEEGTGVSEWQVRQFLKQKRLHPAHFPNIRYGCEKCGSPIKENRLCPECKHSIQKGMEAQERKKSIESRKEEREREKGIRTYYSW</sequence>
<gene>
    <name evidence="2" type="ORF">BN983_00936</name>
</gene>
<evidence type="ECO:0000256" key="1">
    <source>
        <dbReference type="SAM" id="MobiDB-lite"/>
    </source>
</evidence>
<feature type="compositionally biased region" description="Basic and acidic residues" evidence="1">
    <location>
        <begin position="110"/>
        <end position="131"/>
    </location>
</feature>
<reference evidence="3" key="1">
    <citation type="submission" date="2014-03" db="EMBL/GenBank/DDBJ databases">
        <authorList>
            <person name="Urmite Genomes U."/>
        </authorList>
    </citation>
    <scope>NUCLEOTIDE SEQUENCE [LARGE SCALE GENOMIC DNA]</scope>
    <source>
        <strain evidence="3">HD-03</strain>
    </source>
</reference>
<dbReference type="EMBL" id="CCDI010000001">
    <property type="protein sequence ID" value="CDQ22721.1"/>
    <property type="molecule type" value="Genomic_DNA"/>
</dbReference>
<protein>
    <submittedName>
        <fullName evidence="2">Flagellar operon protein</fullName>
    </submittedName>
</protein>
<evidence type="ECO:0000313" key="3">
    <source>
        <dbReference type="Proteomes" id="UP000028868"/>
    </source>
</evidence>
<dbReference type="InterPro" id="IPR022258">
    <property type="entry name" value="Flagellar_operon_YvyF"/>
</dbReference>
<keyword evidence="3" id="KW-1185">Reference proteome</keyword>
<keyword evidence="2" id="KW-0282">Flagellum</keyword>
<organism evidence="2 3">
    <name type="scientific">Halobacillus karajensis</name>
    <dbReference type="NCBI Taxonomy" id="195088"/>
    <lineage>
        <taxon>Bacteria</taxon>
        <taxon>Bacillati</taxon>
        <taxon>Bacillota</taxon>
        <taxon>Bacilli</taxon>
        <taxon>Bacillales</taxon>
        <taxon>Bacillaceae</taxon>
        <taxon>Halobacillus</taxon>
    </lineage>
</organism>
<reference evidence="2 3" key="2">
    <citation type="submission" date="2014-05" db="EMBL/GenBank/DDBJ databases">
        <title>Draft genome sequence of Halobacillus karajensis HK-03.</title>
        <authorList>
            <person name="Khelaifia S."/>
            <person name="Croce O."/>
            <person name="Lagier J.C."/>
            <person name="Raoult D."/>
        </authorList>
    </citation>
    <scope>NUCLEOTIDE SEQUENCE [LARGE SCALE GENOMIC DNA]</scope>
    <source>
        <strain evidence="2 3">HD-03</strain>
    </source>
</reference>
<dbReference type="RefSeq" id="WP_035506138.1">
    <property type="nucleotide sequence ID" value="NZ_CCDH010000001.1"/>
</dbReference>
<keyword evidence="2" id="KW-0966">Cell projection</keyword>
<accession>A0A059NWI0</accession>
<comment type="caution">
    <text evidence="2">The sequence shown here is derived from an EMBL/GenBank/DDBJ whole genome shotgun (WGS) entry which is preliminary data.</text>
</comment>
<proteinExistence type="predicted"/>
<dbReference type="Proteomes" id="UP000028868">
    <property type="component" value="Unassembled WGS sequence"/>
</dbReference>
<dbReference type="AlphaFoldDB" id="A0A059NWI0"/>
<keyword evidence="2" id="KW-0969">Cilium</keyword>
<name>A0A059NWI0_9BACI</name>
<evidence type="ECO:0000313" key="2">
    <source>
        <dbReference type="EMBL" id="CDQ22721.1"/>
    </source>
</evidence>
<feature type="region of interest" description="Disordered" evidence="1">
    <location>
        <begin position="109"/>
        <end position="137"/>
    </location>
</feature>